<reference evidence="8 9" key="1">
    <citation type="submission" date="2022-12" db="EMBL/GenBank/DDBJ databases">
        <title>Microbacterium terricola strain KV-448 chromosome, complete genome.</title>
        <authorList>
            <person name="Oshima T."/>
            <person name="Moriya T."/>
            <person name="Bessho Y."/>
        </authorList>
    </citation>
    <scope>NUCLEOTIDE SEQUENCE [LARGE SCALE GENOMIC DNA]</scope>
    <source>
        <strain evidence="8 9">KV-448</strain>
    </source>
</reference>
<evidence type="ECO:0000256" key="1">
    <source>
        <dbReference type="ARBA" id="ARBA00004651"/>
    </source>
</evidence>
<dbReference type="EMBL" id="AP027141">
    <property type="protein sequence ID" value="BDV31572.1"/>
    <property type="molecule type" value="Genomic_DNA"/>
</dbReference>
<keyword evidence="6 7" id="KW-0472">Membrane</keyword>
<dbReference type="InterPro" id="IPR007341">
    <property type="entry name" value="Transgly_assoc"/>
</dbReference>
<evidence type="ECO:0008006" key="10">
    <source>
        <dbReference type="Google" id="ProtNLM"/>
    </source>
</evidence>
<name>A0ABM8E1A3_9MICO</name>
<evidence type="ECO:0000256" key="5">
    <source>
        <dbReference type="ARBA" id="ARBA00022989"/>
    </source>
</evidence>
<feature type="transmembrane region" description="Helical" evidence="7">
    <location>
        <begin position="30"/>
        <end position="54"/>
    </location>
</feature>
<keyword evidence="5 7" id="KW-1133">Transmembrane helix</keyword>
<comment type="similarity">
    <text evidence="2">Belongs to the UPF0410 family.</text>
</comment>
<evidence type="ECO:0000313" key="8">
    <source>
        <dbReference type="EMBL" id="BDV31572.1"/>
    </source>
</evidence>
<feature type="transmembrane region" description="Helical" evidence="7">
    <location>
        <begin position="6"/>
        <end position="23"/>
    </location>
</feature>
<sequence>MLWTILGLIIIGLIAGLIARAVIPGKQSMGILLTIVLGLVGSFVGGFLGFLIFGSDPNGGFFQASGIIGSIFGAIIVLGIYVLIARRNGTPTRRRS</sequence>
<organism evidence="8 9">
    <name type="scientific">Microbacterium terricola</name>
    <dbReference type="NCBI Taxonomy" id="344163"/>
    <lineage>
        <taxon>Bacteria</taxon>
        <taxon>Bacillati</taxon>
        <taxon>Actinomycetota</taxon>
        <taxon>Actinomycetes</taxon>
        <taxon>Micrococcales</taxon>
        <taxon>Microbacteriaceae</taxon>
        <taxon>Microbacterium</taxon>
    </lineage>
</organism>
<evidence type="ECO:0000256" key="4">
    <source>
        <dbReference type="ARBA" id="ARBA00022692"/>
    </source>
</evidence>
<protein>
    <recommendedName>
        <fullName evidence="10">GlsB/YeaQ/YmgE family stress response membrane protein</fullName>
    </recommendedName>
</protein>
<evidence type="ECO:0000313" key="9">
    <source>
        <dbReference type="Proteomes" id="UP001317779"/>
    </source>
</evidence>
<keyword evidence="9" id="KW-1185">Reference proteome</keyword>
<keyword evidence="4 7" id="KW-0812">Transmembrane</keyword>
<dbReference type="PANTHER" id="PTHR33884">
    <property type="entry name" value="UPF0410 PROTEIN YMGE"/>
    <property type="match status" value="1"/>
</dbReference>
<evidence type="ECO:0000256" key="6">
    <source>
        <dbReference type="ARBA" id="ARBA00023136"/>
    </source>
</evidence>
<proteinExistence type="inferred from homology"/>
<evidence type="ECO:0000256" key="3">
    <source>
        <dbReference type="ARBA" id="ARBA00022475"/>
    </source>
</evidence>
<dbReference type="Pfam" id="PF04226">
    <property type="entry name" value="Transgly_assoc"/>
    <property type="match status" value="1"/>
</dbReference>
<evidence type="ECO:0000256" key="2">
    <source>
        <dbReference type="ARBA" id="ARBA00011006"/>
    </source>
</evidence>
<dbReference type="PANTHER" id="PTHR33884:SF3">
    <property type="entry name" value="UPF0410 PROTEIN YMGE"/>
    <property type="match status" value="1"/>
</dbReference>
<evidence type="ECO:0000256" key="7">
    <source>
        <dbReference type="SAM" id="Phobius"/>
    </source>
</evidence>
<gene>
    <name evidence="8" type="ORF">Microterr_22320</name>
</gene>
<accession>A0ABM8E1A3</accession>
<feature type="transmembrane region" description="Helical" evidence="7">
    <location>
        <begin position="60"/>
        <end position="84"/>
    </location>
</feature>
<dbReference type="Proteomes" id="UP001317779">
    <property type="component" value="Chromosome"/>
</dbReference>
<comment type="subcellular location">
    <subcellularLocation>
        <location evidence="1">Cell membrane</location>
        <topology evidence="1">Multi-pass membrane protein</topology>
    </subcellularLocation>
</comment>
<dbReference type="RefSeq" id="WP_263797839.1">
    <property type="nucleotide sequence ID" value="NZ_AP027141.1"/>
</dbReference>
<keyword evidence="3" id="KW-1003">Cell membrane</keyword>